<dbReference type="InterPro" id="IPR010998">
    <property type="entry name" value="Integrase_recombinase_N"/>
</dbReference>
<keyword evidence="2" id="KW-0229">DNA integration</keyword>
<dbReference type="InterPro" id="IPR011010">
    <property type="entry name" value="DNA_brk_join_enz"/>
</dbReference>
<dbReference type="Gene3D" id="1.10.150.130">
    <property type="match status" value="1"/>
</dbReference>
<organism evidence="8 9">
    <name type="scientific">Natronospira bacteriovora</name>
    <dbReference type="NCBI Taxonomy" id="3069753"/>
    <lineage>
        <taxon>Bacteria</taxon>
        <taxon>Pseudomonadati</taxon>
        <taxon>Pseudomonadota</taxon>
        <taxon>Gammaproteobacteria</taxon>
        <taxon>Natronospirales</taxon>
        <taxon>Natronospiraceae</taxon>
        <taxon>Natronospira</taxon>
    </lineage>
</organism>
<dbReference type="PANTHER" id="PTHR30349">
    <property type="entry name" value="PHAGE INTEGRASE-RELATED"/>
    <property type="match status" value="1"/>
</dbReference>
<dbReference type="CDD" id="cd00798">
    <property type="entry name" value="INT_XerDC_C"/>
    <property type="match status" value="1"/>
</dbReference>
<sequence>MPYVDRNPAPPSDPRSLQAYVHAYIEHLTARHYARQSVQYKRASLIWFLDWCRERGIERIHEITRPVLQRYQRHLYHALGRNGKPLSVQSQCNRLTAIRTWFKFLMRENLILYDPASELELPKREKRLPKHTLTAEEAEKIMSQPDVGTPAGLRDRAMLEVLYSTGIRRAELLNLELADINHAAGILAIRQGKGRKDRFVPIGERALAWIDKYLDDGRAVPATETGPVFVDETGRPLDPHRVSRAVKKYIGQAGVEKEGRCHLFRHTMATLMLENGADLRYIQQILGHAHLSTTEIYTHVAIHKLKQIHSATHPATLPEGVADRLKTARGEASDDEPTAQDVLDALDREAMEDNEEER</sequence>
<evidence type="ECO:0000256" key="4">
    <source>
        <dbReference type="ARBA" id="ARBA00023172"/>
    </source>
</evidence>
<reference evidence="8 9" key="1">
    <citation type="submission" date="2023-08" db="EMBL/GenBank/DDBJ databases">
        <title>Whole-genome sequencing of halo(alkali)philic microorganisms from hypersaline lakes.</title>
        <authorList>
            <person name="Sorokin D.Y."/>
            <person name="Abbas B."/>
            <person name="Merkel A.Y."/>
        </authorList>
    </citation>
    <scope>NUCLEOTIDE SEQUENCE [LARGE SCALE GENOMIC DNA]</scope>
    <source>
        <strain evidence="8 9">AB-CW4</strain>
    </source>
</reference>
<dbReference type="PROSITE" id="PS51900">
    <property type="entry name" value="CB"/>
    <property type="match status" value="1"/>
</dbReference>
<dbReference type="Pfam" id="PF02899">
    <property type="entry name" value="Phage_int_SAM_1"/>
    <property type="match status" value="1"/>
</dbReference>
<evidence type="ECO:0000313" key="8">
    <source>
        <dbReference type="EMBL" id="MDQ2070771.1"/>
    </source>
</evidence>
<evidence type="ECO:0000259" key="7">
    <source>
        <dbReference type="PROSITE" id="PS51900"/>
    </source>
</evidence>
<proteinExistence type="inferred from homology"/>
<comment type="caution">
    <text evidence="8">The sequence shown here is derived from an EMBL/GenBank/DDBJ whole genome shotgun (WGS) entry which is preliminary data.</text>
</comment>
<dbReference type="SUPFAM" id="SSF56349">
    <property type="entry name" value="DNA breaking-rejoining enzymes"/>
    <property type="match status" value="1"/>
</dbReference>
<keyword evidence="4" id="KW-0233">DNA recombination</keyword>
<dbReference type="EMBL" id="JAVDDT010000010">
    <property type="protein sequence ID" value="MDQ2070771.1"/>
    <property type="molecule type" value="Genomic_DNA"/>
</dbReference>
<evidence type="ECO:0000256" key="3">
    <source>
        <dbReference type="ARBA" id="ARBA00023125"/>
    </source>
</evidence>
<protein>
    <submittedName>
        <fullName evidence="8">Site-specific tyrosine recombinase XerC</fullName>
    </submittedName>
</protein>
<evidence type="ECO:0000256" key="5">
    <source>
        <dbReference type="PROSITE-ProRule" id="PRU01248"/>
    </source>
</evidence>
<dbReference type="InterPro" id="IPR050090">
    <property type="entry name" value="Tyrosine_recombinase_XerCD"/>
</dbReference>
<dbReference type="InterPro" id="IPR002104">
    <property type="entry name" value="Integrase_catalytic"/>
</dbReference>
<evidence type="ECO:0000313" key="9">
    <source>
        <dbReference type="Proteomes" id="UP001239019"/>
    </source>
</evidence>
<evidence type="ECO:0000256" key="1">
    <source>
        <dbReference type="ARBA" id="ARBA00008857"/>
    </source>
</evidence>
<evidence type="ECO:0000256" key="2">
    <source>
        <dbReference type="ARBA" id="ARBA00022908"/>
    </source>
</evidence>
<feature type="domain" description="Tyr recombinase" evidence="6">
    <location>
        <begin position="128"/>
        <end position="310"/>
    </location>
</feature>
<accession>A0ABU0W9R0</accession>
<evidence type="ECO:0000259" key="6">
    <source>
        <dbReference type="PROSITE" id="PS51898"/>
    </source>
</evidence>
<comment type="similarity">
    <text evidence="1">Belongs to the 'phage' integrase family.</text>
</comment>
<dbReference type="Proteomes" id="UP001239019">
    <property type="component" value="Unassembled WGS sequence"/>
</dbReference>
<gene>
    <name evidence="8" type="primary">xerC</name>
    <name evidence="8" type="ORF">RBH19_12915</name>
</gene>
<dbReference type="PANTHER" id="PTHR30349:SF41">
    <property type="entry name" value="INTEGRASE_RECOMBINASE PROTEIN MJ0367-RELATED"/>
    <property type="match status" value="1"/>
</dbReference>
<dbReference type="PROSITE" id="PS51898">
    <property type="entry name" value="TYR_RECOMBINASE"/>
    <property type="match status" value="1"/>
</dbReference>
<dbReference type="InterPro" id="IPR044068">
    <property type="entry name" value="CB"/>
</dbReference>
<dbReference type="InterPro" id="IPR013762">
    <property type="entry name" value="Integrase-like_cat_sf"/>
</dbReference>
<dbReference type="Gene3D" id="1.10.443.10">
    <property type="entry name" value="Intergrase catalytic core"/>
    <property type="match status" value="1"/>
</dbReference>
<keyword evidence="9" id="KW-1185">Reference proteome</keyword>
<name>A0ABU0W9R0_9GAMM</name>
<dbReference type="RefSeq" id="WP_306729267.1">
    <property type="nucleotide sequence ID" value="NZ_JAVDDT010000010.1"/>
</dbReference>
<feature type="domain" description="Core-binding (CB)" evidence="7">
    <location>
        <begin position="15"/>
        <end position="106"/>
    </location>
</feature>
<keyword evidence="3 5" id="KW-0238">DNA-binding</keyword>
<dbReference type="Pfam" id="PF00589">
    <property type="entry name" value="Phage_integrase"/>
    <property type="match status" value="1"/>
</dbReference>
<dbReference type="InterPro" id="IPR004107">
    <property type="entry name" value="Integrase_SAM-like_N"/>
</dbReference>
<dbReference type="NCBIfam" id="NF002331">
    <property type="entry name" value="PRK01287.1"/>
    <property type="match status" value="1"/>
</dbReference>